<dbReference type="InterPro" id="IPR052575">
    <property type="entry name" value="SSU_processome_comp_20"/>
</dbReference>
<gene>
    <name evidence="5" type="ORF">BCR44DRAFT_1482644</name>
</gene>
<dbReference type="GO" id="GO:0030686">
    <property type="term" value="C:90S preribosome"/>
    <property type="evidence" value="ECO:0007669"/>
    <property type="project" value="TreeGrafter"/>
</dbReference>
<evidence type="ECO:0000259" key="2">
    <source>
        <dbReference type="Pfam" id="PF07539"/>
    </source>
</evidence>
<evidence type="ECO:0000259" key="3">
    <source>
        <dbReference type="Pfam" id="PF20416"/>
    </source>
</evidence>
<dbReference type="InterPro" id="IPR046523">
    <property type="entry name" value="UTP20_dom"/>
</dbReference>
<feature type="compositionally biased region" description="Acidic residues" evidence="1">
    <location>
        <begin position="1096"/>
        <end position="1109"/>
    </location>
</feature>
<dbReference type="OrthoDB" id="360653at2759"/>
<dbReference type="Pfam" id="PF20416">
    <property type="entry name" value="UTP20"/>
    <property type="match status" value="1"/>
</dbReference>
<evidence type="ECO:0000313" key="5">
    <source>
        <dbReference type="EMBL" id="ORZ39335.1"/>
    </source>
</evidence>
<proteinExistence type="predicted"/>
<evidence type="ECO:0000259" key="4">
    <source>
        <dbReference type="Pfam" id="PF23099"/>
    </source>
</evidence>
<dbReference type="InterPro" id="IPR011430">
    <property type="entry name" value="UTP20_N"/>
</dbReference>
<feature type="compositionally biased region" description="Acidic residues" evidence="1">
    <location>
        <begin position="2447"/>
        <end position="2463"/>
    </location>
</feature>
<accession>A0A1Y2HXH9</accession>
<reference evidence="5 6" key="1">
    <citation type="submission" date="2016-07" db="EMBL/GenBank/DDBJ databases">
        <title>Pervasive Adenine N6-methylation of Active Genes in Fungi.</title>
        <authorList>
            <consortium name="DOE Joint Genome Institute"/>
            <person name="Mondo S.J."/>
            <person name="Dannebaum R.O."/>
            <person name="Kuo R.C."/>
            <person name="Labutti K."/>
            <person name="Haridas S."/>
            <person name="Kuo A."/>
            <person name="Salamov A."/>
            <person name="Ahrendt S.R."/>
            <person name="Lipzen A."/>
            <person name="Sullivan W."/>
            <person name="Andreopoulos W.B."/>
            <person name="Clum A."/>
            <person name="Lindquist E."/>
            <person name="Daum C."/>
            <person name="Ramamoorthy G.K."/>
            <person name="Gryganskyi A."/>
            <person name="Culley D."/>
            <person name="Magnuson J.K."/>
            <person name="James T.Y."/>
            <person name="O'Malley M.A."/>
            <person name="Stajich J.E."/>
            <person name="Spatafora J.W."/>
            <person name="Visel A."/>
            <person name="Grigoriev I.V."/>
        </authorList>
    </citation>
    <scope>NUCLEOTIDE SEQUENCE [LARGE SCALE GENOMIC DNA]</scope>
    <source>
        <strain evidence="5 6">PL171</strain>
    </source>
</reference>
<dbReference type="InterPro" id="IPR016024">
    <property type="entry name" value="ARM-type_fold"/>
</dbReference>
<feature type="compositionally biased region" description="Basic residues" evidence="1">
    <location>
        <begin position="2626"/>
        <end position="2638"/>
    </location>
</feature>
<feature type="compositionally biased region" description="Basic residues" evidence="1">
    <location>
        <begin position="2601"/>
        <end position="2617"/>
    </location>
</feature>
<dbReference type="Proteomes" id="UP000193411">
    <property type="component" value="Unassembled WGS sequence"/>
</dbReference>
<feature type="region of interest" description="Disordered" evidence="1">
    <location>
        <begin position="1628"/>
        <end position="1659"/>
    </location>
</feature>
<evidence type="ECO:0000313" key="6">
    <source>
        <dbReference type="Proteomes" id="UP000193411"/>
    </source>
</evidence>
<dbReference type="EMBL" id="MCFL01000005">
    <property type="protein sequence ID" value="ORZ39335.1"/>
    <property type="molecule type" value="Genomic_DNA"/>
</dbReference>
<dbReference type="GO" id="GO:0032040">
    <property type="term" value="C:small-subunit processome"/>
    <property type="evidence" value="ECO:0007669"/>
    <property type="project" value="TreeGrafter"/>
</dbReference>
<dbReference type="Pfam" id="PF23099">
    <property type="entry name" value="UTP20_C"/>
    <property type="match status" value="1"/>
</dbReference>
<dbReference type="STRING" id="765915.A0A1Y2HXH9"/>
<feature type="compositionally biased region" description="Basic and acidic residues" evidence="1">
    <location>
        <begin position="2578"/>
        <end position="2591"/>
    </location>
</feature>
<feature type="region of interest" description="Disordered" evidence="1">
    <location>
        <begin position="1062"/>
        <end position="1109"/>
    </location>
</feature>
<feature type="region of interest" description="Disordered" evidence="1">
    <location>
        <begin position="2578"/>
        <end position="2638"/>
    </location>
</feature>
<dbReference type="InterPro" id="IPR011989">
    <property type="entry name" value="ARM-like"/>
</dbReference>
<feature type="region of interest" description="Disordered" evidence="1">
    <location>
        <begin position="2444"/>
        <end position="2470"/>
    </location>
</feature>
<feature type="compositionally biased region" description="Acidic residues" evidence="1">
    <location>
        <begin position="1640"/>
        <end position="1659"/>
    </location>
</feature>
<dbReference type="Pfam" id="PF07539">
    <property type="entry name" value="UTP20_N"/>
    <property type="match status" value="1"/>
</dbReference>
<dbReference type="PANTHER" id="PTHR17695">
    <property type="entry name" value="SMALL SUBUNIT PROCESSOME COMPONENT 20 HOMOLOG"/>
    <property type="match status" value="1"/>
</dbReference>
<comment type="caution">
    <text evidence="5">The sequence shown here is derived from an EMBL/GenBank/DDBJ whole genome shotgun (WGS) entry which is preliminary data.</text>
</comment>
<protein>
    <submittedName>
        <fullName evidence="5">Armadillo-type protein</fullName>
    </submittedName>
</protein>
<feature type="domain" description="U3 small nucleolar RNA-associated protein 20" evidence="3">
    <location>
        <begin position="1707"/>
        <end position="1922"/>
    </location>
</feature>
<feature type="domain" description="U3 small nucleolar RNA-associated protein 20 C-terminal" evidence="4">
    <location>
        <begin position="2367"/>
        <end position="2620"/>
    </location>
</feature>
<keyword evidence="6" id="KW-1185">Reference proteome</keyword>
<feature type="domain" description="U3 small nucleolar RNA-associated protein 20 N-terminal" evidence="2">
    <location>
        <begin position="843"/>
        <end position="1459"/>
    </location>
</feature>
<name>A0A1Y2HXH9_9FUNG</name>
<feature type="compositionally biased region" description="Low complexity" evidence="1">
    <location>
        <begin position="1074"/>
        <end position="1083"/>
    </location>
</feature>
<feature type="region of interest" description="Disordered" evidence="1">
    <location>
        <begin position="2289"/>
        <end position="2319"/>
    </location>
</feature>
<sequence length="2638" mass="292534">MDSRPATQTGSTRELATGGGANRWRFMSFHDRIKHVKIDVTQSAIALRHEADVDAADADAAGMDSAFVASLAQWRELNGTAQFSAFAREVAPLAHSLAMVLYRKQQIVDAIVEHLAVDSANAYEPILSLTTSLAKDLRQEFFPYLGRVIAAILPILRLRDSSVIEHGFQCIAYLLRYLQRDVLRNMAQVYDMLSPLLGHATVQKPYIRQFAAESLSFMLRKLKRDQVPVLIAHIFASLDAESHHTASQYAEAIGYLIAETVCHVNHTLHSCHPIVLPAVVNATLADPSDRRDVAMAAALGRILSHLTPATSPPVFKVLVDRWSTDADRISRYLLVCVNVRQGDRVPSYVKLLDAFAASVVTQSSLTSGSMDLLAQLLLRATYQDTIKHVSTLENVTTHAGLELDVLLAFHMTLVDANFDAYNSLVLPMTVRFLSSKWSQMDQKLVLAFLAHVLTKVPLLHAAAAQCVNPHGKLIFDKAFPLVAVLESYEPGSTQSDLEVIAAVSVARKLAVPTTKLQPALESVLTKSITASTMVFAHTLQALMYLNLASTSPQVASLITSLDPLPTCPYLLDALCHYLTTQPLTALTPALRADWTRKLTPLAASLHHSIRLPALTTLAYLHADNPLLDLCAKAEATPNTLDTIRAKTMHVNNIALHVHAESPGVDIVVRCMVAQFATNFAPLWPAVSQCVRKLLDVAPAGTWAYIEEVLEAYQGRRRAAAAGIDLFALPETRAPMGGLDEAEVMLSAHAAHTFNVTLDRVDFWNVYALVIKAIAGHNVTETRSKFIVPYFCRFVDGEYRRFHKDVPQLGGAAPDDQQGADTNEEQEQARLRLRVLPVTPATVAKKLVAFLDLFSHFKPHHVHKADVLYSLYDALLVRGDADLQRAALKCMHTYAHDWYTPYHSLYLDLLDDAKFRDTLLGIKLEPGNAGSAAVDQVTFKPHHRADAARILTRVLYGRMMCRKGHVANRRINVLSLMSGATTDEIVYLFRLMWPMDGGFDTRVAGQVDVGIVHRINVARTAGFLTLMEDVMKQLGKRVACVVGPVADLLTGLAVGTVEEVRRRQESEMPVDAKVAGEQAEQSESSSDDAADEHQDTEANEGDTEVAKEEEEEDAITLKALFNLRTLCLRRLIAMFKLHLPYDYTPHVQALYTSLIQPQLAVMFHENKSSISASLNLLTVWAVHHFAMFQPIAPSVLGPMISCLVGFEPVRTLVLDSLFNVMEHDRDLLEPVADHLFETSAQLVTPKTVVPMSRLIKLCSDLAPMIRPALASRLVTVLLPVVTASKATFETKASILVILQSCIQHLPRDDVRAVLLSVSRLLADLSEKTSRVQLTQLVEALAAQLGLPLVGSLIAGLNAYHRRVVDQLDYDVVLTTFTRLAQVHGELQYLEWVPVLHNMFFLIKDDDLSARGNASHNLALFAQLAARTTPPSATATTGGEDYQGLVQHVVYPAFKKSIRASSLSELVRLEWSKVLLACVQHLGHMDAFADMVPLLPRDATDESGFFENIYHIQTHRRQRALVRLREYIPKIRAATLNHVFLPLMTHVLTHKDSNLVTEAVLTITAITKCLPWGSYYLTLRKFFNQLRAQPEKKREKLLMRAVVAILDGFHFEIADAPEQDPTAMDVVEEDGEAGASLAAATEGDDADAGGDDHDNDDDESADAQAVAEAAAAAASELAAMQQKYKIHKVVTVKVIPELHRYLMSRKDNDDVTMSVRVPIALGIASVITWLPEKTKNVEIPSLLTKLAQLLRARLQATRNVTRTTLIKIIQLLGTRYLYFMIKELRGALLRGYQMHVLGYTVHAILASIDLNPACLKACAYDLCAIVANDIFGEVGDEKDAEAYIKSMKELKTCVSYDTVELMATHGSVDVLSKMLVEVKKVLVHTRDAKVLDKAQKFLKRMTPGIVANQHVTLEQLMKLVHSLVVETYAIANAVDVDVNAINAAKTDTTTVHASATTQWKANAHYFVEFGLHLLQTCLRSPRLDIKNQVHMQMLNSMVDVVGQCFNAKHNNTYILASYAMQYLCKLPLSQLRSTLPLVMTKTFTTITSLPNARSDIAQASLKLVNAVMKSCDYVPFTQKQVKHLLRLLRPEIGDHDNHTITYSVLKSIFARRIVVNEVYEMILEIATIMVTSHSTNVQDLCRSVYLQFLLTYPQGKQRMDNHVSWMVKNLAYEFEQGRMAVLELLHGFIRKLPEDMLAEYGEIMFVGLVSGLTDDSPKCQEMSATVILGLLGKMSPQMVVPVLKMLRSWYKNPKTKAIAVQLHGLLIQAERDVPDLMPLLQAVFDDCERARRAAEEQDEDESMDAADGEDKDETAAAEQDQEGMDANANWKLLYLAVLTLTKLITRSPTQTSIAVVTVLHPHVTHPHVWIRLASARCLGLFFATGGDVAAAALDLKTTRSLVRDVARQLGSVYLDKGLATQVVKNLFYLSKRLHVLGSEIKALEATDAGSDDDNQDDDNNDDGEDSAAASKPAKKSPLLVTLQFLSFLARKDQAKNKSTLLRTSLFQVFAAIANFLDPESLVEVVQPIMAPIFRTMQDESVKGDEWDALRTFCQEIMDLLQAKLGQAAFTTAYAQVRSHAENKRQSRKQERAEMAVVDPQRAAQRKLARNLAKSKAKKRKAEEEMKTKLHTNVKRAKTKH</sequence>
<dbReference type="SUPFAM" id="SSF48371">
    <property type="entry name" value="ARM repeat"/>
    <property type="match status" value="3"/>
</dbReference>
<dbReference type="Gene3D" id="1.25.10.10">
    <property type="entry name" value="Leucine-rich Repeat Variant"/>
    <property type="match status" value="2"/>
</dbReference>
<evidence type="ECO:0000256" key="1">
    <source>
        <dbReference type="SAM" id="MobiDB-lite"/>
    </source>
</evidence>
<dbReference type="InterPro" id="IPR057525">
    <property type="entry name" value="UTP20_C"/>
</dbReference>
<feature type="compositionally biased region" description="Acidic residues" evidence="1">
    <location>
        <begin position="2294"/>
        <end position="2310"/>
    </location>
</feature>
<dbReference type="PANTHER" id="PTHR17695:SF11">
    <property type="entry name" value="SMALL SUBUNIT PROCESSOME COMPONENT 20 HOMOLOG"/>
    <property type="match status" value="1"/>
</dbReference>
<organism evidence="5 6">
    <name type="scientific">Catenaria anguillulae PL171</name>
    <dbReference type="NCBI Taxonomy" id="765915"/>
    <lineage>
        <taxon>Eukaryota</taxon>
        <taxon>Fungi</taxon>
        <taxon>Fungi incertae sedis</taxon>
        <taxon>Blastocladiomycota</taxon>
        <taxon>Blastocladiomycetes</taxon>
        <taxon>Blastocladiales</taxon>
        <taxon>Catenariaceae</taxon>
        <taxon>Catenaria</taxon>
    </lineage>
</organism>